<gene>
    <name evidence="8" type="ORF">GH714_004700</name>
    <name evidence="9" type="ORF">GH714_004744</name>
</gene>
<dbReference type="Gene3D" id="1.20.5.4130">
    <property type="match status" value="1"/>
</dbReference>
<keyword evidence="3" id="KW-0611">Plant defense</keyword>
<dbReference type="PANTHER" id="PTHR36766">
    <property type="entry name" value="PLANT BROAD-SPECTRUM MILDEW RESISTANCE PROTEIN RPW8"/>
    <property type="match status" value="1"/>
</dbReference>
<dbReference type="SUPFAM" id="SSF52540">
    <property type="entry name" value="P-loop containing nucleoside triphosphate hydrolases"/>
    <property type="match status" value="1"/>
</dbReference>
<accession>A0A6A6N8G8</accession>
<dbReference type="EMBL" id="JAAGAX010000002">
    <property type="protein sequence ID" value="KAF2321946.1"/>
    <property type="molecule type" value="Genomic_DNA"/>
</dbReference>
<evidence type="ECO:0000256" key="5">
    <source>
        <dbReference type="SAM" id="Coils"/>
    </source>
</evidence>
<keyword evidence="10" id="KW-1185">Reference proteome</keyword>
<keyword evidence="2" id="KW-0547">Nucleotide-binding</keyword>
<evidence type="ECO:0008006" key="11">
    <source>
        <dbReference type="Google" id="ProtNLM"/>
    </source>
</evidence>
<dbReference type="AlphaFoldDB" id="A0A6A6N8G8"/>
<dbReference type="PANTHER" id="PTHR36766:SF61">
    <property type="entry name" value="NB-ARC DOMAIN DISEASE RESISTANCE PROTEIN"/>
    <property type="match status" value="1"/>
</dbReference>
<protein>
    <recommendedName>
        <fullName evidence="11">NB-ARC domain-containing protein</fullName>
    </recommendedName>
</protein>
<feature type="domain" description="Disease resistance N-terminal" evidence="7">
    <location>
        <begin position="5"/>
        <end position="41"/>
    </location>
</feature>
<name>A0A6A6N8G8_HEVBR</name>
<dbReference type="InterPro" id="IPR002182">
    <property type="entry name" value="NB-ARC"/>
</dbReference>
<evidence type="ECO:0000256" key="3">
    <source>
        <dbReference type="ARBA" id="ARBA00022821"/>
    </source>
</evidence>
<evidence type="ECO:0000256" key="1">
    <source>
        <dbReference type="ARBA" id="ARBA00022737"/>
    </source>
</evidence>
<feature type="coiled-coil region" evidence="5">
    <location>
        <begin position="53"/>
        <end position="80"/>
    </location>
</feature>
<proteinExistence type="predicted"/>
<keyword evidence="5" id="KW-0175">Coiled coil</keyword>
<comment type="caution">
    <text evidence="8">The sequence shown here is derived from an EMBL/GenBank/DDBJ whole genome shotgun (WGS) entry which is preliminary data.</text>
</comment>
<evidence type="ECO:0000313" key="10">
    <source>
        <dbReference type="Proteomes" id="UP000467840"/>
    </source>
</evidence>
<evidence type="ECO:0000313" key="8">
    <source>
        <dbReference type="EMBL" id="KAF2321940.1"/>
    </source>
</evidence>
<dbReference type="GO" id="GO:0043531">
    <property type="term" value="F:ADP binding"/>
    <property type="evidence" value="ECO:0007669"/>
    <property type="project" value="InterPro"/>
</dbReference>
<evidence type="ECO:0000256" key="2">
    <source>
        <dbReference type="ARBA" id="ARBA00022741"/>
    </source>
</evidence>
<dbReference type="Proteomes" id="UP000467840">
    <property type="component" value="Chromosome 11"/>
</dbReference>
<dbReference type="Pfam" id="PF00931">
    <property type="entry name" value="NB-ARC"/>
    <property type="match status" value="1"/>
</dbReference>
<dbReference type="InterPro" id="IPR041118">
    <property type="entry name" value="Rx_N"/>
</dbReference>
<feature type="domain" description="NB-ARC" evidence="6">
    <location>
        <begin position="97"/>
        <end position="192"/>
    </location>
</feature>
<evidence type="ECO:0000313" key="9">
    <source>
        <dbReference type="EMBL" id="KAF2321946.1"/>
    </source>
</evidence>
<keyword evidence="4" id="KW-0067">ATP-binding</keyword>
<evidence type="ECO:0000256" key="4">
    <source>
        <dbReference type="ARBA" id="ARBA00022840"/>
    </source>
</evidence>
<evidence type="ECO:0000259" key="6">
    <source>
        <dbReference type="Pfam" id="PF00931"/>
    </source>
</evidence>
<dbReference type="GO" id="GO:0005524">
    <property type="term" value="F:ATP binding"/>
    <property type="evidence" value="ECO:0007669"/>
    <property type="project" value="UniProtKB-KW"/>
</dbReference>
<organism evidence="8 10">
    <name type="scientific">Hevea brasiliensis</name>
    <name type="common">Para rubber tree</name>
    <name type="synonym">Siphonia brasiliensis</name>
    <dbReference type="NCBI Taxonomy" id="3981"/>
    <lineage>
        <taxon>Eukaryota</taxon>
        <taxon>Viridiplantae</taxon>
        <taxon>Streptophyta</taxon>
        <taxon>Embryophyta</taxon>
        <taxon>Tracheophyta</taxon>
        <taxon>Spermatophyta</taxon>
        <taxon>Magnoliopsida</taxon>
        <taxon>eudicotyledons</taxon>
        <taxon>Gunneridae</taxon>
        <taxon>Pentapetalae</taxon>
        <taxon>rosids</taxon>
        <taxon>fabids</taxon>
        <taxon>Malpighiales</taxon>
        <taxon>Euphorbiaceae</taxon>
        <taxon>Crotonoideae</taxon>
        <taxon>Micrandreae</taxon>
        <taxon>Hevea</taxon>
    </lineage>
</organism>
<reference evidence="8 10" key="1">
    <citation type="journal article" date="2020" name="Mol. Plant">
        <title>The Chromosome-Based Rubber Tree Genome Provides New Insights into Spurge Genome Evolution and Rubber Biosynthesis.</title>
        <authorList>
            <person name="Liu J."/>
            <person name="Shi C."/>
            <person name="Shi C.C."/>
            <person name="Li W."/>
            <person name="Zhang Q.J."/>
            <person name="Zhang Y."/>
            <person name="Li K."/>
            <person name="Lu H.F."/>
            <person name="Shi C."/>
            <person name="Zhu S.T."/>
            <person name="Xiao Z.Y."/>
            <person name="Nan H."/>
            <person name="Yue Y."/>
            <person name="Zhu X.G."/>
            <person name="Wu Y."/>
            <person name="Hong X.N."/>
            <person name="Fan G.Y."/>
            <person name="Tong Y."/>
            <person name="Zhang D."/>
            <person name="Mao C.L."/>
            <person name="Liu Y.L."/>
            <person name="Hao S.J."/>
            <person name="Liu W.Q."/>
            <person name="Lv M.Q."/>
            <person name="Zhang H.B."/>
            <person name="Liu Y."/>
            <person name="Hu-Tang G.R."/>
            <person name="Wang J.P."/>
            <person name="Wang J.H."/>
            <person name="Sun Y.H."/>
            <person name="Ni S.B."/>
            <person name="Chen W.B."/>
            <person name="Zhang X.C."/>
            <person name="Jiao Y.N."/>
            <person name="Eichler E.E."/>
            <person name="Li G.H."/>
            <person name="Liu X."/>
            <person name="Gao L.Z."/>
        </authorList>
    </citation>
    <scope>NUCLEOTIDE SEQUENCE [LARGE SCALE GENOMIC DNA]</scope>
    <source>
        <strain evidence="10">cv. GT1</strain>
        <tissue evidence="8">Leaf</tissue>
    </source>
</reference>
<dbReference type="InterPro" id="IPR027417">
    <property type="entry name" value="P-loop_NTPase"/>
</dbReference>
<sequence length="212" mass="24843">MQRIDRRTEALRRWLTEVKDAAYEADDVLDEFIINLSSSKFRSLFSPYQWLLRFNLQRKMKDIEGRLDALLKRRMKFQKAVPLVINRDIIPSFESNISIKIIPVVGMGGLGKTTLAQLIYNDDKVRYMFDKRYWVCVSQNFDVRMIGKALVETKTEASRFLMNTEETVDTIVRDELNGIRFLIVLDDVWMKIKRSGMCCKGGLAWELVDLLF</sequence>
<dbReference type="Gene3D" id="3.40.50.300">
    <property type="entry name" value="P-loop containing nucleotide triphosphate hydrolases"/>
    <property type="match status" value="1"/>
</dbReference>
<keyword evidence="1" id="KW-0677">Repeat</keyword>
<dbReference type="GO" id="GO:0006952">
    <property type="term" value="P:defense response"/>
    <property type="evidence" value="ECO:0007669"/>
    <property type="project" value="UniProtKB-KW"/>
</dbReference>
<dbReference type="EMBL" id="JAAGAX010000002">
    <property type="protein sequence ID" value="KAF2321940.1"/>
    <property type="molecule type" value="Genomic_DNA"/>
</dbReference>
<dbReference type="PRINTS" id="PR00364">
    <property type="entry name" value="DISEASERSIST"/>
</dbReference>
<dbReference type="Pfam" id="PF18052">
    <property type="entry name" value="Rx_N"/>
    <property type="match status" value="1"/>
</dbReference>
<evidence type="ECO:0000259" key="7">
    <source>
        <dbReference type="Pfam" id="PF18052"/>
    </source>
</evidence>